<reference evidence="3" key="1">
    <citation type="journal article" date="2020" name="Microbiol. Resour. Announc.">
        <title>Draft Genome Sequences of Thiorhodococcus mannitoliphagus and Thiorhodococcus minor, Purple Sulfur Photosynthetic Bacteria in the Gammaproteobacterial Family Chromatiaceae.</title>
        <authorList>
            <person name="Aviles F.A."/>
            <person name="Meyer T.E."/>
            <person name="Kyndt J.A."/>
        </authorList>
    </citation>
    <scope>NUCLEOTIDE SEQUENCE [LARGE SCALE GENOMIC DNA]</scope>
    <source>
        <strain evidence="3">DSM 18266</strain>
    </source>
</reference>
<reference evidence="2 3" key="2">
    <citation type="submission" date="2020-02" db="EMBL/GenBank/DDBJ databases">
        <title>Genome sequences of Thiorhodococcus mannitoliphagus and Thiorhodococcus minor, purple sulfur photosynthetic bacteria in the gammaproteobacterial family, Chromatiaceae.</title>
        <authorList>
            <person name="Aviles F.A."/>
            <person name="Meyer T.E."/>
            <person name="Kyndt J.A."/>
        </authorList>
    </citation>
    <scope>NUCLEOTIDE SEQUENCE [LARGE SCALE GENOMIC DNA]</scope>
    <source>
        <strain evidence="2 3">DSM 18266</strain>
    </source>
</reference>
<dbReference type="Proteomes" id="UP000471640">
    <property type="component" value="Unassembled WGS sequence"/>
</dbReference>
<feature type="domain" description="Tc1-like transposase DDE" evidence="1">
    <location>
        <begin position="5"/>
        <end position="91"/>
    </location>
</feature>
<keyword evidence="3" id="KW-1185">Reference proteome</keyword>
<name>A0A6P1E3R1_9GAMM</name>
<dbReference type="Gene3D" id="3.30.420.10">
    <property type="entry name" value="Ribonuclease H-like superfamily/Ribonuclease H"/>
    <property type="match status" value="1"/>
</dbReference>
<dbReference type="InterPro" id="IPR036397">
    <property type="entry name" value="RNaseH_sf"/>
</dbReference>
<protein>
    <submittedName>
        <fullName evidence="2">IS630 family transposase</fullName>
    </submittedName>
</protein>
<dbReference type="InterPro" id="IPR038717">
    <property type="entry name" value="Tc1-like_DDE_dom"/>
</dbReference>
<feature type="non-terminal residue" evidence="2">
    <location>
        <position position="1"/>
    </location>
</feature>
<sequence length="134" mass="15626">THEIVTVTNDTYINALSVCKLLQKLSEKHTDAAITLILDNARYQKCRLVTELALSLDIDLLYLPSYSPNLNLIERLWKFFKKKVIYSCYYDSFPVFKQAISDCISEAHTTYKDEMESLLSLKFQRFNKSQIMTI</sequence>
<proteinExistence type="predicted"/>
<dbReference type="SUPFAM" id="SSF53098">
    <property type="entry name" value="Ribonuclease H-like"/>
    <property type="match status" value="1"/>
</dbReference>
<comment type="caution">
    <text evidence="2">The sequence shown here is derived from an EMBL/GenBank/DDBJ whole genome shotgun (WGS) entry which is preliminary data.</text>
</comment>
<dbReference type="RefSeq" id="WP_206171914.1">
    <property type="nucleotide sequence ID" value="NZ_JAAIJR010000288.1"/>
</dbReference>
<accession>A0A6P1E3R1</accession>
<evidence type="ECO:0000259" key="1">
    <source>
        <dbReference type="Pfam" id="PF13358"/>
    </source>
</evidence>
<gene>
    <name evidence="2" type="ORF">G3480_26230</name>
</gene>
<evidence type="ECO:0000313" key="3">
    <source>
        <dbReference type="Proteomes" id="UP000471640"/>
    </source>
</evidence>
<dbReference type="EMBL" id="JAAIJR010000288">
    <property type="protein sequence ID" value="NEX23723.1"/>
    <property type="molecule type" value="Genomic_DNA"/>
</dbReference>
<organism evidence="2 3">
    <name type="scientific">Thiorhodococcus mannitoliphagus</name>
    <dbReference type="NCBI Taxonomy" id="329406"/>
    <lineage>
        <taxon>Bacteria</taxon>
        <taxon>Pseudomonadati</taxon>
        <taxon>Pseudomonadota</taxon>
        <taxon>Gammaproteobacteria</taxon>
        <taxon>Chromatiales</taxon>
        <taxon>Chromatiaceae</taxon>
        <taxon>Thiorhodococcus</taxon>
    </lineage>
</organism>
<dbReference type="Pfam" id="PF13358">
    <property type="entry name" value="DDE_3"/>
    <property type="match status" value="1"/>
</dbReference>
<dbReference type="InterPro" id="IPR012337">
    <property type="entry name" value="RNaseH-like_sf"/>
</dbReference>
<dbReference type="AlphaFoldDB" id="A0A6P1E3R1"/>
<dbReference type="GO" id="GO:0003676">
    <property type="term" value="F:nucleic acid binding"/>
    <property type="evidence" value="ECO:0007669"/>
    <property type="project" value="InterPro"/>
</dbReference>
<evidence type="ECO:0000313" key="2">
    <source>
        <dbReference type="EMBL" id="NEX23723.1"/>
    </source>
</evidence>